<name>A0A914W8N6_9BILA</name>
<dbReference type="Proteomes" id="UP000887566">
    <property type="component" value="Unplaced"/>
</dbReference>
<proteinExistence type="predicted"/>
<protein>
    <submittedName>
        <fullName evidence="3">Clr5 domain-containing protein</fullName>
    </submittedName>
</protein>
<dbReference type="AlphaFoldDB" id="A0A914W8N6"/>
<evidence type="ECO:0000256" key="1">
    <source>
        <dbReference type="SAM" id="MobiDB-lite"/>
    </source>
</evidence>
<evidence type="ECO:0000313" key="2">
    <source>
        <dbReference type="Proteomes" id="UP000887566"/>
    </source>
</evidence>
<keyword evidence="2" id="KW-1185">Reference proteome</keyword>
<dbReference type="WBParaSite" id="PSAMB.scaffold341size55839.g4854.t1">
    <property type="protein sequence ID" value="PSAMB.scaffold341size55839.g4854.t1"/>
    <property type="gene ID" value="PSAMB.scaffold341size55839.g4854"/>
</dbReference>
<sequence length="177" mass="20852">MQEVNEKNESDKRRIRLSHLLSDFAERNSATEVAIRIASEQDRTPQYRCLIDKWNKWNRKYYQELLHLPTEQSRNTPRQQRNYSATTTFRRPTTKNPPPQRNQHSESRFSISPSGSLNAYVEMCEEMDAAENEASHDDQFVIFELIENILDEVCLLDTYYELLLEYWPGGDITIAFG</sequence>
<organism evidence="2 3">
    <name type="scientific">Plectus sambesii</name>
    <dbReference type="NCBI Taxonomy" id="2011161"/>
    <lineage>
        <taxon>Eukaryota</taxon>
        <taxon>Metazoa</taxon>
        <taxon>Ecdysozoa</taxon>
        <taxon>Nematoda</taxon>
        <taxon>Chromadorea</taxon>
        <taxon>Plectida</taxon>
        <taxon>Plectina</taxon>
        <taxon>Plectoidea</taxon>
        <taxon>Plectidae</taxon>
        <taxon>Plectus</taxon>
    </lineage>
</organism>
<reference evidence="3" key="1">
    <citation type="submission" date="2022-11" db="UniProtKB">
        <authorList>
            <consortium name="WormBaseParasite"/>
        </authorList>
    </citation>
    <scope>IDENTIFICATION</scope>
</reference>
<feature type="region of interest" description="Disordered" evidence="1">
    <location>
        <begin position="70"/>
        <end position="113"/>
    </location>
</feature>
<evidence type="ECO:0000313" key="3">
    <source>
        <dbReference type="WBParaSite" id="PSAMB.scaffold341size55839.g4854.t1"/>
    </source>
</evidence>
<accession>A0A914W8N6</accession>
<feature type="compositionally biased region" description="Polar residues" evidence="1">
    <location>
        <begin position="70"/>
        <end position="91"/>
    </location>
</feature>